<evidence type="ECO:0008006" key="3">
    <source>
        <dbReference type="Google" id="ProtNLM"/>
    </source>
</evidence>
<reference evidence="1 2" key="1">
    <citation type="submission" date="2021-03" db="EMBL/GenBank/DDBJ databases">
        <title>novel species isolated from a fishpond in China.</title>
        <authorList>
            <person name="Lu H."/>
            <person name="Cai Z."/>
        </authorList>
    </citation>
    <scope>NUCLEOTIDE SEQUENCE [LARGE SCALE GENOMIC DNA]</scope>
    <source>
        <strain evidence="1 2">H41</strain>
    </source>
</reference>
<organism evidence="1 2">
    <name type="scientific">Algoriphagus oliviformis</name>
    <dbReference type="NCBI Taxonomy" id="2811231"/>
    <lineage>
        <taxon>Bacteria</taxon>
        <taxon>Pseudomonadati</taxon>
        <taxon>Bacteroidota</taxon>
        <taxon>Cytophagia</taxon>
        <taxon>Cytophagales</taxon>
        <taxon>Cyclobacteriaceae</taxon>
        <taxon>Algoriphagus</taxon>
    </lineage>
</organism>
<proteinExistence type="predicted"/>
<dbReference type="EMBL" id="JAFKCT010000001">
    <property type="protein sequence ID" value="MBN7809322.1"/>
    <property type="molecule type" value="Genomic_DNA"/>
</dbReference>
<evidence type="ECO:0000313" key="1">
    <source>
        <dbReference type="EMBL" id="MBN7809322.1"/>
    </source>
</evidence>
<keyword evidence="2" id="KW-1185">Reference proteome</keyword>
<comment type="caution">
    <text evidence="1">The sequence shown here is derived from an EMBL/GenBank/DDBJ whole genome shotgun (WGS) entry which is preliminary data.</text>
</comment>
<evidence type="ECO:0000313" key="2">
    <source>
        <dbReference type="Proteomes" id="UP000664317"/>
    </source>
</evidence>
<accession>A0ABS3BWS1</accession>
<gene>
    <name evidence="1" type="ORF">J0A68_00050</name>
</gene>
<name>A0ABS3BWS1_9BACT</name>
<dbReference type="Proteomes" id="UP000664317">
    <property type="component" value="Unassembled WGS sequence"/>
</dbReference>
<dbReference type="RefSeq" id="WP_206576136.1">
    <property type="nucleotide sequence ID" value="NZ_JAFKCT010000001.1"/>
</dbReference>
<sequence>MENMEVEELKSMLIQRLMKVEKAATLERIEDILVQEEMQRRLDESLADIKEGRVHSLEEFRQMNEKWLKERGIK</sequence>
<protein>
    <recommendedName>
        <fullName evidence="3">Addiction module component</fullName>
    </recommendedName>
</protein>